<proteinExistence type="evidence at transcript level"/>
<evidence type="ECO:0000256" key="1">
    <source>
        <dbReference type="SAM" id="Phobius"/>
    </source>
</evidence>
<keyword evidence="2" id="KW-0732">Signal</keyword>
<evidence type="ECO:0000313" key="3">
    <source>
        <dbReference type="EMBL" id="BAJ95843.1"/>
    </source>
</evidence>
<reference evidence="3" key="1">
    <citation type="journal article" date="2011" name="Plant Physiol.">
        <title>Comprehensive sequence analysis of 24,783 barley full-length cDNAs derived from 12 clone libraries.</title>
        <authorList>
            <person name="Matsumoto T."/>
            <person name="Tanaka T."/>
            <person name="Sakai H."/>
            <person name="Amano N."/>
            <person name="Kanamori H."/>
            <person name="Kurita K."/>
            <person name="Kikuta A."/>
            <person name="Kamiya K."/>
            <person name="Yamamoto M."/>
            <person name="Ikawa H."/>
            <person name="Fujii N."/>
            <person name="Hori K."/>
            <person name="Itoh T."/>
            <person name="Sato K."/>
        </authorList>
    </citation>
    <scope>NUCLEOTIDE SEQUENCE</scope>
    <source>
        <tissue evidence="3">Shoot and root</tissue>
    </source>
</reference>
<feature type="transmembrane region" description="Helical" evidence="1">
    <location>
        <begin position="50"/>
        <end position="71"/>
    </location>
</feature>
<evidence type="ECO:0000256" key="2">
    <source>
        <dbReference type="SAM" id="SignalP"/>
    </source>
</evidence>
<keyword evidence="1" id="KW-1133">Transmembrane helix</keyword>
<accession>F2DL72</accession>
<dbReference type="AlphaFoldDB" id="F2DL72"/>
<protein>
    <submittedName>
        <fullName evidence="3">Predicted protein</fullName>
    </submittedName>
</protein>
<name>F2DL72_HORVV</name>
<feature type="signal peptide" evidence="2">
    <location>
        <begin position="1"/>
        <end position="34"/>
    </location>
</feature>
<organism evidence="3">
    <name type="scientific">Hordeum vulgare subsp. vulgare</name>
    <name type="common">Domesticated barley</name>
    <dbReference type="NCBI Taxonomy" id="112509"/>
    <lineage>
        <taxon>Eukaryota</taxon>
        <taxon>Viridiplantae</taxon>
        <taxon>Streptophyta</taxon>
        <taxon>Embryophyta</taxon>
        <taxon>Tracheophyta</taxon>
        <taxon>Spermatophyta</taxon>
        <taxon>Magnoliopsida</taxon>
        <taxon>Liliopsida</taxon>
        <taxon>Poales</taxon>
        <taxon>Poaceae</taxon>
        <taxon>BOP clade</taxon>
        <taxon>Pooideae</taxon>
        <taxon>Triticodae</taxon>
        <taxon>Triticeae</taxon>
        <taxon>Hordeinae</taxon>
        <taxon>Hordeum</taxon>
    </lineage>
</organism>
<feature type="chain" id="PRO_5003281016" evidence="2">
    <location>
        <begin position="35"/>
        <end position="87"/>
    </location>
</feature>
<keyword evidence="1" id="KW-0812">Transmembrane</keyword>
<keyword evidence="1" id="KW-0472">Membrane</keyword>
<dbReference type="EMBL" id="AK364640">
    <property type="protein sequence ID" value="BAJ95843.1"/>
    <property type="molecule type" value="mRNA"/>
</dbReference>
<sequence>MRRPLGACGTRSSPAAAFLLAAAAICAQFAAGLADDPSKDGNKDDSKGHTGQTVLFVLLGLVQSVCCHSSFSSIGRRRKERNNMHDC</sequence>